<evidence type="ECO:0000313" key="2">
    <source>
        <dbReference type="Proteomes" id="UP000735302"/>
    </source>
</evidence>
<comment type="caution">
    <text evidence="1">The sequence shown here is derived from an EMBL/GenBank/DDBJ whole genome shotgun (WGS) entry which is preliminary data.</text>
</comment>
<accession>A0AAV3Y232</accession>
<sequence length="171" mass="19273">MCEQAGAGVSKLLLLRPPPQPLQQLLLRLPPPRATLLHKYKHKGLGYCESRQQLLYRRRYRCCWSSRNLHCHTYYQRHLVSKTHFQKDTLVSVASPVYSATVGTNTTTTTNSKNILCDKDFTSTEERTSAYISCPLVRCLNSPSKSSATSGKLLNHLLNACAQCYVRSEGV</sequence>
<evidence type="ECO:0000313" key="1">
    <source>
        <dbReference type="EMBL" id="GFN76697.1"/>
    </source>
</evidence>
<dbReference type="AlphaFoldDB" id="A0AAV3Y232"/>
<proteinExistence type="predicted"/>
<protein>
    <submittedName>
        <fullName evidence="1">Uncharacterized protein</fullName>
    </submittedName>
</protein>
<keyword evidence="2" id="KW-1185">Reference proteome</keyword>
<organism evidence="1 2">
    <name type="scientific">Plakobranchus ocellatus</name>
    <dbReference type="NCBI Taxonomy" id="259542"/>
    <lineage>
        <taxon>Eukaryota</taxon>
        <taxon>Metazoa</taxon>
        <taxon>Spiralia</taxon>
        <taxon>Lophotrochozoa</taxon>
        <taxon>Mollusca</taxon>
        <taxon>Gastropoda</taxon>
        <taxon>Heterobranchia</taxon>
        <taxon>Euthyneura</taxon>
        <taxon>Panpulmonata</taxon>
        <taxon>Sacoglossa</taxon>
        <taxon>Placobranchoidea</taxon>
        <taxon>Plakobranchidae</taxon>
        <taxon>Plakobranchus</taxon>
    </lineage>
</organism>
<name>A0AAV3Y232_9GAST</name>
<dbReference type="Proteomes" id="UP000735302">
    <property type="component" value="Unassembled WGS sequence"/>
</dbReference>
<reference evidence="1 2" key="1">
    <citation type="journal article" date="2021" name="Elife">
        <title>Chloroplast acquisition without the gene transfer in kleptoplastic sea slugs, Plakobranchus ocellatus.</title>
        <authorList>
            <person name="Maeda T."/>
            <person name="Takahashi S."/>
            <person name="Yoshida T."/>
            <person name="Shimamura S."/>
            <person name="Takaki Y."/>
            <person name="Nagai Y."/>
            <person name="Toyoda A."/>
            <person name="Suzuki Y."/>
            <person name="Arimoto A."/>
            <person name="Ishii H."/>
            <person name="Satoh N."/>
            <person name="Nishiyama T."/>
            <person name="Hasebe M."/>
            <person name="Maruyama T."/>
            <person name="Minagawa J."/>
            <person name="Obokata J."/>
            <person name="Shigenobu S."/>
        </authorList>
    </citation>
    <scope>NUCLEOTIDE SEQUENCE [LARGE SCALE GENOMIC DNA]</scope>
</reference>
<gene>
    <name evidence="1" type="ORF">PoB_000320300</name>
</gene>
<dbReference type="EMBL" id="BLXT01000407">
    <property type="protein sequence ID" value="GFN76697.1"/>
    <property type="molecule type" value="Genomic_DNA"/>
</dbReference>